<feature type="compositionally biased region" description="Low complexity" evidence="1">
    <location>
        <begin position="36"/>
        <end position="50"/>
    </location>
</feature>
<organism evidence="2 3">
    <name type="scientific">Stichopus japonicus</name>
    <name type="common">Sea cucumber</name>
    <dbReference type="NCBI Taxonomy" id="307972"/>
    <lineage>
        <taxon>Eukaryota</taxon>
        <taxon>Metazoa</taxon>
        <taxon>Echinodermata</taxon>
        <taxon>Eleutherozoa</taxon>
        <taxon>Echinozoa</taxon>
        <taxon>Holothuroidea</taxon>
        <taxon>Aspidochirotacea</taxon>
        <taxon>Aspidochirotida</taxon>
        <taxon>Stichopodidae</taxon>
        <taxon>Apostichopus</taxon>
    </lineage>
</organism>
<feature type="compositionally biased region" description="Basic residues" evidence="1">
    <location>
        <begin position="279"/>
        <end position="289"/>
    </location>
</feature>
<evidence type="ECO:0000256" key="1">
    <source>
        <dbReference type="SAM" id="MobiDB-lite"/>
    </source>
</evidence>
<name>A0A2G8KDX1_STIJA</name>
<proteinExistence type="predicted"/>
<evidence type="ECO:0000313" key="2">
    <source>
        <dbReference type="EMBL" id="PIK46208.1"/>
    </source>
</evidence>
<evidence type="ECO:0000313" key="3">
    <source>
        <dbReference type="Proteomes" id="UP000230750"/>
    </source>
</evidence>
<feature type="region of interest" description="Disordered" evidence="1">
    <location>
        <begin position="36"/>
        <end position="60"/>
    </location>
</feature>
<feature type="compositionally biased region" description="Basic and acidic residues" evidence="1">
    <location>
        <begin position="235"/>
        <end position="278"/>
    </location>
</feature>
<dbReference type="AlphaFoldDB" id="A0A2G8KDX1"/>
<feature type="compositionally biased region" description="Low complexity" evidence="1">
    <location>
        <begin position="118"/>
        <end position="129"/>
    </location>
</feature>
<feature type="region of interest" description="Disordered" evidence="1">
    <location>
        <begin position="227"/>
        <end position="291"/>
    </location>
</feature>
<keyword evidence="3" id="KW-1185">Reference proteome</keyword>
<sequence>MCSHSKLRTKTQVLYETPVPDSSLSLSAFHADYECSDSSSSPENFDSNRSVFGSSTTCRSDPIAVDPQLYAKPGAVDQEWANSEPVTLTPSCVHRLEADKSRPVRFSSDSEDVKRSGSEANASSGSNFSTKAHASCKASPHPYRPTGNGTFIQAFMHSAKQKSHSFPRTSGNNHTLNTSKRRHHENVKVPGGKSKDTRVKEIKSRPCKGTQGKHVVPCHCCSGSSVWEAKGQSSRGREHKSGERAEGEQRGESSKRLRDERTGKLRSDDKVQSKTKGERHGHRARKSRAHLSLPIQSIVSVDPVDGVVTTTLPVPSSSSSRRKVREEIV</sequence>
<dbReference type="OrthoDB" id="9984778at2759"/>
<protein>
    <submittedName>
        <fullName evidence="2">Putative E3 ubiquitin-protein ligase ZNRF3</fullName>
    </submittedName>
</protein>
<dbReference type="EMBL" id="MRZV01000660">
    <property type="protein sequence ID" value="PIK46208.1"/>
    <property type="molecule type" value="Genomic_DNA"/>
</dbReference>
<comment type="caution">
    <text evidence="2">The sequence shown here is derived from an EMBL/GenBank/DDBJ whole genome shotgun (WGS) entry which is preliminary data.</text>
</comment>
<feature type="compositionally biased region" description="Low complexity" evidence="1">
    <location>
        <begin position="310"/>
        <end position="319"/>
    </location>
</feature>
<gene>
    <name evidence="2" type="ORF">BSL78_16950</name>
</gene>
<accession>A0A2G8KDX1</accession>
<feature type="region of interest" description="Disordered" evidence="1">
    <location>
        <begin position="102"/>
        <end position="201"/>
    </location>
</feature>
<reference evidence="2 3" key="1">
    <citation type="journal article" date="2017" name="PLoS Biol.">
        <title>The sea cucumber genome provides insights into morphological evolution and visceral regeneration.</title>
        <authorList>
            <person name="Zhang X."/>
            <person name="Sun L."/>
            <person name="Yuan J."/>
            <person name="Sun Y."/>
            <person name="Gao Y."/>
            <person name="Zhang L."/>
            <person name="Li S."/>
            <person name="Dai H."/>
            <person name="Hamel J.F."/>
            <person name="Liu C."/>
            <person name="Yu Y."/>
            <person name="Liu S."/>
            <person name="Lin W."/>
            <person name="Guo K."/>
            <person name="Jin S."/>
            <person name="Xu P."/>
            <person name="Storey K.B."/>
            <person name="Huan P."/>
            <person name="Zhang T."/>
            <person name="Zhou Y."/>
            <person name="Zhang J."/>
            <person name="Lin C."/>
            <person name="Li X."/>
            <person name="Xing L."/>
            <person name="Huo D."/>
            <person name="Sun M."/>
            <person name="Wang L."/>
            <person name="Mercier A."/>
            <person name="Li F."/>
            <person name="Yang H."/>
            <person name="Xiang J."/>
        </authorList>
    </citation>
    <scope>NUCLEOTIDE SEQUENCE [LARGE SCALE GENOMIC DNA]</scope>
    <source>
        <strain evidence="2">Shaxun</strain>
        <tissue evidence="2">Muscle</tissue>
    </source>
</reference>
<feature type="compositionally biased region" description="Polar residues" evidence="1">
    <location>
        <begin position="166"/>
        <end position="178"/>
    </location>
</feature>
<dbReference type="Proteomes" id="UP000230750">
    <property type="component" value="Unassembled WGS sequence"/>
</dbReference>
<feature type="region of interest" description="Disordered" evidence="1">
    <location>
        <begin position="310"/>
        <end position="329"/>
    </location>
</feature>